<accession>A0A1I1TDM7</accession>
<gene>
    <name evidence="1" type="ORF">SAMN02745121_00644</name>
</gene>
<dbReference type="AlphaFoldDB" id="A0A1I1TDM7"/>
<evidence type="ECO:0000313" key="1">
    <source>
        <dbReference type="EMBL" id="SFD56702.1"/>
    </source>
</evidence>
<name>A0A1I1TDM7_9BACT</name>
<sequence>MQERARFERPHRVHPVLALFLLFSPPAAHEPPALLLHGGSAAPRAWLGAVRSALWVCWDDGSRRGAPDPACWQRVDLPPGAPDPREARAAFLDAATAVVRGADDATFVLTRGDPSLQPADSAIDPRERLTAIACSPSGHVPIYSRGRWAWAPSPCPLPAGQCVRGPALGRLRRPGGLDFFVSLELRAQARQGVGAVHEATTSASVVASLGVAFDPLRWLGRQLAWQELHAARHPQLRELPPTRSRGPLAIAEREALAAIVCGGEVR</sequence>
<dbReference type="EMBL" id="FOMX01000002">
    <property type="protein sequence ID" value="SFD56702.1"/>
    <property type="molecule type" value="Genomic_DNA"/>
</dbReference>
<evidence type="ECO:0000313" key="2">
    <source>
        <dbReference type="Proteomes" id="UP000199400"/>
    </source>
</evidence>
<protein>
    <submittedName>
        <fullName evidence="1">Uncharacterized protein</fullName>
    </submittedName>
</protein>
<reference evidence="2" key="1">
    <citation type="submission" date="2016-10" db="EMBL/GenBank/DDBJ databases">
        <authorList>
            <person name="Varghese N."/>
            <person name="Submissions S."/>
        </authorList>
    </citation>
    <scope>NUCLEOTIDE SEQUENCE [LARGE SCALE GENOMIC DNA]</scope>
    <source>
        <strain evidence="2">ATCC 25963</strain>
    </source>
</reference>
<proteinExistence type="predicted"/>
<keyword evidence="2" id="KW-1185">Reference proteome</keyword>
<dbReference type="Proteomes" id="UP000199400">
    <property type="component" value="Unassembled WGS sequence"/>
</dbReference>
<organism evidence="1 2">
    <name type="scientific">Nannocystis exedens</name>
    <dbReference type="NCBI Taxonomy" id="54"/>
    <lineage>
        <taxon>Bacteria</taxon>
        <taxon>Pseudomonadati</taxon>
        <taxon>Myxococcota</taxon>
        <taxon>Polyangia</taxon>
        <taxon>Nannocystales</taxon>
        <taxon>Nannocystaceae</taxon>
        <taxon>Nannocystis</taxon>
    </lineage>
</organism>
<dbReference type="STRING" id="54.SAMN02745121_00644"/>